<reference evidence="1 2" key="1">
    <citation type="submission" date="2019-03" db="EMBL/GenBank/DDBJ databases">
        <title>Single cell metagenomics reveals metabolic interactions within the superorganism composed of flagellate Streblomastix strix and complex community of Bacteroidetes bacteria on its surface.</title>
        <authorList>
            <person name="Treitli S.C."/>
            <person name="Kolisko M."/>
            <person name="Husnik F."/>
            <person name="Keeling P."/>
            <person name="Hampl V."/>
        </authorList>
    </citation>
    <scope>NUCLEOTIDE SEQUENCE [LARGE SCALE GENOMIC DNA]</scope>
    <source>
        <strain evidence="1">ST1C</strain>
    </source>
</reference>
<sequence>MKELRMAVTAVHITYDGIECVSSRFDDYMLTRTNYQDYKLLRKQLHEEQLADKEQFDIVMDSTEMKFAFVGDD</sequence>
<evidence type="ECO:0000313" key="1">
    <source>
        <dbReference type="EMBL" id="KAA6365315.1"/>
    </source>
</evidence>
<comment type="caution">
    <text evidence="1">The sequence shown here is derived from an EMBL/GenBank/DDBJ whole genome shotgun (WGS) entry which is preliminary data.</text>
</comment>
<evidence type="ECO:0000313" key="2">
    <source>
        <dbReference type="Proteomes" id="UP000324800"/>
    </source>
</evidence>
<dbReference type="EMBL" id="SNRW01020588">
    <property type="protein sequence ID" value="KAA6365315.1"/>
    <property type="molecule type" value="Genomic_DNA"/>
</dbReference>
<proteinExistence type="predicted"/>
<organism evidence="1 2">
    <name type="scientific">Streblomastix strix</name>
    <dbReference type="NCBI Taxonomy" id="222440"/>
    <lineage>
        <taxon>Eukaryota</taxon>
        <taxon>Metamonada</taxon>
        <taxon>Preaxostyla</taxon>
        <taxon>Oxymonadida</taxon>
        <taxon>Streblomastigidae</taxon>
        <taxon>Streblomastix</taxon>
    </lineage>
</organism>
<protein>
    <submittedName>
        <fullName evidence="1">Uncharacterized protein</fullName>
    </submittedName>
</protein>
<name>A0A5J4U6G8_9EUKA</name>
<feature type="non-terminal residue" evidence="1">
    <location>
        <position position="73"/>
    </location>
</feature>
<accession>A0A5J4U6G8</accession>
<dbReference type="Proteomes" id="UP000324800">
    <property type="component" value="Unassembled WGS sequence"/>
</dbReference>
<dbReference type="AlphaFoldDB" id="A0A5J4U6G8"/>
<gene>
    <name evidence="1" type="ORF">EZS28_039158</name>
</gene>